<evidence type="ECO:0000313" key="10">
    <source>
        <dbReference type="Proteomes" id="UP000234951"/>
    </source>
</evidence>
<feature type="transmembrane region" description="Helical" evidence="7">
    <location>
        <begin position="146"/>
        <end position="167"/>
    </location>
</feature>
<evidence type="ECO:0000313" key="9">
    <source>
        <dbReference type="EMBL" id="PLR79797.1"/>
    </source>
</evidence>
<evidence type="ECO:0000259" key="8">
    <source>
        <dbReference type="PROSITE" id="PS50850"/>
    </source>
</evidence>
<comment type="subcellular location">
    <subcellularLocation>
        <location evidence="1">Cell membrane</location>
        <topology evidence="1">Multi-pass membrane protein</topology>
    </subcellularLocation>
</comment>
<feature type="transmembrane region" description="Helical" evidence="7">
    <location>
        <begin position="314"/>
        <end position="336"/>
    </location>
</feature>
<feature type="transmembrane region" description="Helical" evidence="7">
    <location>
        <begin position="287"/>
        <end position="308"/>
    </location>
</feature>
<organism evidence="9 10">
    <name type="scientific">Bacillus canaveralius</name>
    <dbReference type="NCBI Taxonomy" id="1403243"/>
    <lineage>
        <taxon>Bacteria</taxon>
        <taxon>Bacillati</taxon>
        <taxon>Bacillota</taxon>
        <taxon>Bacilli</taxon>
        <taxon>Bacillales</taxon>
        <taxon>Bacillaceae</taxon>
        <taxon>Bacillus</taxon>
    </lineage>
</organism>
<keyword evidence="2" id="KW-0813">Transport</keyword>
<name>A0A2N5GGA9_9BACI</name>
<feature type="transmembrane region" description="Helical" evidence="7">
    <location>
        <begin position="348"/>
        <end position="373"/>
    </location>
</feature>
<feature type="transmembrane region" description="Helical" evidence="7">
    <location>
        <begin position="109"/>
        <end position="134"/>
    </location>
</feature>
<keyword evidence="4 7" id="KW-0812">Transmembrane</keyword>
<dbReference type="InterPro" id="IPR011701">
    <property type="entry name" value="MFS"/>
</dbReference>
<protein>
    <submittedName>
        <fullName evidence="9">MFS transporter</fullName>
    </submittedName>
</protein>
<feature type="transmembrane region" description="Helical" evidence="7">
    <location>
        <begin position="223"/>
        <end position="241"/>
    </location>
</feature>
<evidence type="ECO:0000256" key="3">
    <source>
        <dbReference type="ARBA" id="ARBA00022475"/>
    </source>
</evidence>
<dbReference type="InterPro" id="IPR050189">
    <property type="entry name" value="MFS_Efflux_Transporters"/>
</dbReference>
<gene>
    <name evidence="9" type="ORF">CU635_21205</name>
</gene>
<accession>A0A2N5GGA9</accession>
<feature type="transmembrane region" description="Helical" evidence="7">
    <location>
        <begin position="12"/>
        <end position="31"/>
    </location>
</feature>
<dbReference type="RefSeq" id="WP_101579361.1">
    <property type="nucleotide sequence ID" value="NZ_PGVA01000073.1"/>
</dbReference>
<dbReference type="OrthoDB" id="9773404at2"/>
<keyword evidence="6 7" id="KW-0472">Membrane</keyword>
<comment type="caution">
    <text evidence="9">The sequence shown here is derived from an EMBL/GenBank/DDBJ whole genome shotgun (WGS) entry which is preliminary data.</text>
</comment>
<dbReference type="PROSITE" id="PS50850">
    <property type="entry name" value="MFS"/>
    <property type="match status" value="1"/>
</dbReference>
<evidence type="ECO:0000256" key="5">
    <source>
        <dbReference type="ARBA" id="ARBA00022989"/>
    </source>
</evidence>
<evidence type="ECO:0000256" key="1">
    <source>
        <dbReference type="ARBA" id="ARBA00004651"/>
    </source>
</evidence>
<evidence type="ECO:0000256" key="6">
    <source>
        <dbReference type="ARBA" id="ARBA00023136"/>
    </source>
</evidence>
<dbReference type="AlphaFoldDB" id="A0A2N5GGA9"/>
<dbReference type="SUPFAM" id="SSF103473">
    <property type="entry name" value="MFS general substrate transporter"/>
    <property type="match status" value="1"/>
</dbReference>
<dbReference type="PANTHER" id="PTHR43124">
    <property type="entry name" value="PURINE EFFLUX PUMP PBUE"/>
    <property type="match status" value="1"/>
</dbReference>
<feature type="transmembrane region" description="Helical" evidence="7">
    <location>
        <begin position="379"/>
        <end position="398"/>
    </location>
</feature>
<evidence type="ECO:0000256" key="4">
    <source>
        <dbReference type="ARBA" id="ARBA00022692"/>
    </source>
</evidence>
<dbReference type="GO" id="GO:0005886">
    <property type="term" value="C:plasma membrane"/>
    <property type="evidence" value="ECO:0007669"/>
    <property type="project" value="UniProtKB-SubCell"/>
</dbReference>
<dbReference type="Gene3D" id="1.20.1250.20">
    <property type="entry name" value="MFS general substrate transporter like domains"/>
    <property type="match status" value="2"/>
</dbReference>
<feature type="transmembrane region" description="Helical" evidence="7">
    <location>
        <begin position="51"/>
        <end position="76"/>
    </location>
</feature>
<keyword evidence="5 7" id="KW-1133">Transmembrane helix</keyword>
<dbReference type="InterPro" id="IPR020846">
    <property type="entry name" value="MFS_dom"/>
</dbReference>
<feature type="transmembrane region" description="Helical" evidence="7">
    <location>
        <begin position="261"/>
        <end position="280"/>
    </location>
</feature>
<dbReference type="GO" id="GO:0022857">
    <property type="term" value="F:transmembrane transporter activity"/>
    <property type="evidence" value="ECO:0007669"/>
    <property type="project" value="InterPro"/>
</dbReference>
<dbReference type="Pfam" id="PF07690">
    <property type="entry name" value="MFS_1"/>
    <property type="match status" value="1"/>
</dbReference>
<dbReference type="EMBL" id="PGVA01000073">
    <property type="protein sequence ID" value="PLR79797.1"/>
    <property type="molecule type" value="Genomic_DNA"/>
</dbReference>
<sequence length="415" mass="44654">MSKAVGEKQLNLKVAIIILIVLAASYVVNAMDRQVFAVVVGSVQETYGFSLVQSGLLSTVFTAGIGLAGIPTGFLLDKLSRKAVMIIGIGIYSLFTMFTAFSLGFPDMLAYRAVTGIGEALQNAALFSAVGTYFSSHRTMAIGSLNFAYGIGGFFGPYLGAKMAVAFGWETPFYVYAVLGFVFAVIIAFFVPKVFTEVKEVQTKESNVDNQSHIPDKLYNRNVLMCAIAAMAVGISIYGYVGLYVKYLTSVLGFEAPTAGFALSLFGIGALMGIPAGWIGDRFNQRYVIIAAFIGAMINGYLLFNWATTPGQHFFLSFLQGTFGSGFLFVNVYSLMQRSVRTEYVGRASGIFISSLYLPSSISGYIFAALVGAVGWGGAGFWELCVFPVVGIIAMMSMRSDEVNLSYKVSKTVHG</sequence>
<evidence type="ECO:0000256" key="2">
    <source>
        <dbReference type="ARBA" id="ARBA00022448"/>
    </source>
</evidence>
<dbReference type="PANTHER" id="PTHR43124:SF3">
    <property type="entry name" value="CHLORAMPHENICOL EFFLUX PUMP RV0191"/>
    <property type="match status" value="1"/>
</dbReference>
<evidence type="ECO:0000256" key="7">
    <source>
        <dbReference type="SAM" id="Phobius"/>
    </source>
</evidence>
<reference evidence="9 10" key="1">
    <citation type="submission" date="2017-11" db="EMBL/GenBank/DDBJ databases">
        <title>Comparitive Functional Genomics of Dry Heat Resistant strains isolated from the Viking Spacecraft.</title>
        <authorList>
            <person name="Seuylemezian A."/>
            <person name="Cooper K."/>
            <person name="Vaishampayan P."/>
        </authorList>
    </citation>
    <scope>NUCLEOTIDE SEQUENCE [LARGE SCALE GENOMIC DNA]</scope>
    <source>
        <strain evidence="9 10">M4.6</strain>
    </source>
</reference>
<keyword evidence="3" id="KW-1003">Cell membrane</keyword>
<feature type="transmembrane region" description="Helical" evidence="7">
    <location>
        <begin position="83"/>
        <end position="103"/>
    </location>
</feature>
<feature type="transmembrane region" description="Helical" evidence="7">
    <location>
        <begin position="173"/>
        <end position="191"/>
    </location>
</feature>
<dbReference type="InterPro" id="IPR036259">
    <property type="entry name" value="MFS_trans_sf"/>
</dbReference>
<proteinExistence type="predicted"/>
<dbReference type="Proteomes" id="UP000234951">
    <property type="component" value="Unassembled WGS sequence"/>
</dbReference>
<feature type="domain" description="Major facilitator superfamily (MFS) profile" evidence="8">
    <location>
        <begin position="18"/>
        <end position="403"/>
    </location>
</feature>